<dbReference type="EMBL" id="BLTE01000001">
    <property type="protein sequence ID" value="GFK92406.1"/>
    <property type="molecule type" value="Genomic_DNA"/>
</dbReference>
<evidence type="ECO:0000256" key="7">
    <source>
        <dbReference type="ARBA" id="ARBA00031828"/>
    </source>
</evidence>
<dbReference type="InterPro" id="IPR006543">
    <property type="entry name" value="Histidinol-phos"/>
</dbReference>
<keyword evidence="3" id="KW-0963">Cytoplasm</keyword>
<evidence type="ECO:0000256" key="2">
    <source>
        <dbReference type="ARBA" id="ARBA00005628"/>
    </source>
</evidence>
<dbReference type="PANTHER" id="PTHR42891:SF1">
    <property type="entry name" value="D-GLYCERO-BETA-D-MANNO-HEPTOSE-1,7-BISPHOSPHATE 7-PHOSPHATASE"/>
    <property type="match status" value="1"/>
</dbReference>
<reference evidence="8 9" key="1">
    <citation type="submission" date="2020-04" db="EMBL/GenBank/DDBJ databases">
        <authorList>
            <consortium name="Desulfovibrio sp. FSS-1 genome sequencing consortium"/>
            <person name="Shimoshige H."/>
            <person name="Kobayashi H."/>
            <person name="Maekawa T."/>
        </authorList>
    </citation>
    <scope>NUCLEOTIDE SEQUENCE [LARGE SCALE GENOMIC DNA]</scope>
    <source>
        <strain evidence="8 9">SIID29052-01</strain>
    </source>
</reference>
<accession>A0A6V8LRJ7</accession>
<dbReference type="RefSeq" id="WP_308464625.1">
    <property type="nucleotide sequence ID" value="NZ_BLTE01000001.1"/>
</dbReference>
<dbReference type="InterPro" id="IPR036412">
    <property type="entry name" value="HAD-like_sf"/>
</dbReference>
<evidence type="ECO:0000313" key="8">
    <source>
        <dbReference type="EMBL" id="GFK92406.1"/>
    </source>
</evidence>
<keyword evidence="4" id="KW-0479">Metal-binding</keyword>
<dbReference type="NCBIfam" id="TIGR01662">
    <property type="entry name" value="HAD-SF-IIIA"/>
    <property type="match status" value="1"/>
</dbReference>
<keyword evidence="9" id="KW-1185">Reference proteome</keyword>
<comment type="caution">
    <text evidence="8">The sequence shown here is derived from an EMBL/GenBank/DDBJ whole genome shotgun (WGS) entry which is preliminary data.</text>
</comment>
<evidence type="ECO:0000256" key="5">
    <source>
        <dbReference type="ARBA" id="ARBA00022801"/>
    </source>
</evidence>
<dbReference type="InterPro" id="IPR004446">
    <property type="entry name" value="Heptose_bisP_phosphatase"/>
</dbReference>
<dbReference type="NCBIfam" id="TIGR01656">
    <property type="entry name" value="Histidinol-ppas"/>
    <property type="match status" value="1"/>
</dbReference>
<name>A0A6V8LRJ7_9BACT</name>
<dbReference type="Gene3D" id="3.40.50.1000">
    <property type="entry name" value="HAD superfamily/HAD-like"/>
    <property type="match status" value="1"/>
</dbReference>
<evidence type="ECO:0000256" key="6">
    <source>
        <dbReference type="ARBA" id="ARBA00023277"/>
    </source>
</evidence>
<comment type="similarity">
    <text evidence="2">Belongs to the GmhB family.</text>
</comment>
<gene>
    <name evidence="8" type="primary">gmhB</name>
    <name evidence="8" type="ORF">NNJEOMEG_00231</name>
</gene>
<dbReference type="Proteomes" id="UP000494245">
    <property type="component" value="Unassembled WGS sequence"/>
</dbReference>
<comment type="subcellular location">
    <subcellularLocation>
        <location evidence="1">Cytoplasm</location>
    </subcellularLocation>
</comment>
<dbReference type="InterPro" id="IPR006549">
    <property type="entry name" value="HAD-SF_hydro_IIIA"/>
</dbReference>
<keyword evidence="5 8" id="KW-0378">Hydrolase</keyword>
<dbReference type="GO" id="GO:0016791">
    <property type="term" value="F:phosphatase activity"/>
    <property type="evidence" value="ECO:0007669"/>
    <property type="project" value="InterPro"/>
</dbReference>
<dbReference type="GO" id="GO:0046872">
    <property type="term" value="F:metal ion binding"/>
    <property type="evidence" value="ECO:0007669"/>
    <property type="project" value="UniProtKB-KW"/>
</dbReference>
<protein>
    <recommendedName>
        <fullName evidence="7">D,D-heptose 1,7-bisphosphate phosphatase</fullName>
    </recommendedName>
</protein>
<proteinExistence type="inferred from homology"/>
<dbReference type="InterPro" id="IPR023214">
    <property type="entry name" value="HAD_sf"/>
</dbReference>
<dbReference type="AlphaFoldDB" id="A0A6V8LRJ7"/>
<dbReference type="CDD" id="cd07503">
    <property type="entry name" value="HAD_HisB-N"/>
    <property type="match status" value="1"/>
</dbReference>
<evidence type="ECO:0000256" key="4">
    <source>
        <dbReference type="ARBA" id="ARBA00022723"/>
    </source>
</evidence>
<reference evidence="8 9" key="2">
    <citation type="submission" date="2020-05" db="EMBL/GenBank/DDBJ databases">
        <title>Draft genome sequence of Desulfovibrio sp. strainFSS-1.</title>
        <authorList>
            <person name="Shimoshige H."/>
            <person name="Kobayashi H."/>
            <person name="Maekawa T."/>
        </authorList>
    </citation>
    <scope>NUCLEOTIDE SEQUENCE [LARGE SCALE GENOMIC DNA]</scope>
    <source>
        <strain evidence="8 9">SIID29052-01</strain>
    </source>
</reference>
<evidence type="ECO:0000256" key="1">
    <source>
        <dbReference type="ARBA" id="ARBA00004496"/>
    </source>
</evidence>
<dbReference type="PANTHER" id="PTHR42891">
    <property type="entry name" value="D-GLYCERO-BETA-D-MANNO-HEPTOSE-1,7-BISPHOSPHATE 7-PHOSPHATASE"/>
    <property type="match status" value="1"/>
</dbReference>
<organism evidence="8 9">
    <name type="scientific">Fundidesulfovibrio magnetotacticus</name>
    <dbReference type="NCBI Taxonomy" id="2730080"/>
    <lineage>
        <taxon>Bacteria</taxon>
        <taxon>Pseudomonadati</taxon>
        <taxon>Thermodesulfobacteriota</taxon>
        <taxon>Desulfovibrionia</taxon>
        <taxon>Desulfovibrionales</taxon>
        <taxon>Desulfovibrionaceae</taxon>
        <taxon>Fundidesulfovibrio</taxon>
    </lineage>
</organism>
<keyword evidence="6" id="KW-0119">Carbohydrate metabolism</keyword>
<dbReference type="Pfam" id="PF13242">
    <property type="entry name" value="Hydrolase_like"/>
    <property type="match status" value="1"/>
</dbReference>
<dbReference type="GO" id="GO:0005737">
    <property type="term" value="C:cytoplasm"/>
    <property type="evidence" value="ECO:0007669"/>
    <property type="project" value="UniProtKB-SubCell"/>
</dbReference>
<evidence type="ECO:0000313" key="9">
    <source>
        <dbReference type="Proteomes" id="UP000494245"/>
    </source>
</evidence>
<sequence>MNSLPALGYPTRAMNTIRNALIDRDGTIIVEKHYLHDPAQVVLVPGAGEALAALQEAGVRLFVVTNQSGIGRGYYREEDFQAVQRRLEELLAPHGVRLRDTAFCPHAPDARCACRKPEPGLWTALRDAHALDPAETAMIGDNASDVAFGRSCGFAESVLVLTGHGRRFAARLGLPEQVADWTRLVAPDPAQPTLLARDLPGAVRALLANAGNAP</sequence>
<dbReference type="SUPFAM" id="SSF56784">
    <property type="entry name" value="HAD-like"/>
    <property type="match status" value="1"/>
</dbReference>
<evidence type="ECO:0000256" key="3">
    <source>
        <dbReference type="ARBA" id="ARBA00022490"/>
    </source>
</evidence>
<dbReference type="GO" id="GO:0005975">
    <property type="term" value="P:carbohydrate metabolic process"/>
    <property type="evidence" value="ECO:0007669"/>
    <property type="project" value="InterPro"/>
</dbReference>